<feature type="region of interest" description="Disordered" evidence="1">
    <location>
        <begin position="75"/>
        <end position="107"/>
    </location>
</feature>
<feature type="compositionally biased region" description="Polar residues" evidence="1">
    <location>
        <begin position="32"/>
        <end position="46"/>
    </location>
</feature>
<dbReference type="EMBL" id="KI912114">
    <property type="protein sequence ID" value="ETS78660.1"/>
    <property type="molecule type" value="Genomic_DNA"/>
</dbReference>
<feature type="region of interest" description="Disordered" evidence="1">
    <location>
        <begin position="1"/>
        <end position="59"/>
    </location>
</feature>
<dbReference type="RefSeq" id="XP_007835285.1">
    <property type="nucleotide sequence ID" value="XM_007837094.1"/>
</dbReference>
<dbReference type="KEGG" id="pfy:PFICI_08513"/>
<dbReference type="InParanoid" id="W3WXU6"/>
<reference evidence="3" key="1">
    <citation type="journal article" date="2015" name="BMC Genomics">
        <title>Genomic and transcriptomic analysis of the endophytic fungus Pestalotiopsis fici reveals its lifestyle and high potential for synthesis of natural products.</title>
        <authorList>
            <person name="Wang X."/>
            <person name="Zhang X."/>
            <person name="Liu L."/>
            <person name="Xiang M."/>
            <person name="Wang W."/>
            <person name="Sun X."/>
            <person name="Che Y."/>
            <person name="Guo L."/>
            <person name="Liu G."/>
            <person name="Guo L."/>
            <person name="Wang C."/>
            <person name="Yin W.B."/>
            <person name="Stadler M."/>
            <person name="Zhang X."/>
            <person name="Liu X."/>
        </authorList>
    </citation>
    <scope>NUCLEOTIDE SEQUENCE [LARGE SCALE GENOMIC DNA]</scope>
    <source>
        <strain evidence="3">W106-1 / CGMCC3.15140</strain>
    </source>
</reference>
<dbReference type="OrthoDB" id="4900256at2759"/>
<evidence type="ECO:0000313" key="3">
    <source>
        <dbReference type="Proteomes" id="UP000030651"/>
    </source>
</evidence>
<evidence type="ECO:0000256" key="1">
    <source>
        <dbReference type="SAM" id="MobiDB-lite"/>
    </source>
</evidence>
<evidence type="ECO:0000313" key="2">
    <source>
        <dbReference type="EMBL" id="ETS78660.1"/>
    </source>
</evidence>
<gene>
    <name evidence="2" type="ORF">PFICI_08513</name>
</gene>
<sequence length="289" mass="31210">MPGSPHPAIRRRRQGSPHPIAITADEMEPESRSTTPEPSRNGSNTPAAKPQVAPNHIPQHVGMAPAIYVPATFDFTKPRSLPSSPERTGSSSDAAAAAAAAANPSATSLRVDRALTDLEDHMTAVKRNISTLTLQEARRCHQEAAAREMELADAGQPTPRSKRLPPTREEERQMLKNLEGRSVRGVSYGVPAEFGPAFVPGIAPHPKDTPREAVTTQILDLLRYGGFQLDGYESFCATSRRVTAARVKQDIAQEVARSLAQNQGDDLGEKTPVANVGEVQDNSMRMDID</sequence>
<dbReference type="GeneID" id="19273526"/>
<keyword evidence="3" id="KW-1185">Reference proteome</keyword>
<protein>
    <submittedName>
        <fullName evidence="2">Uncharacterized protein</fullName>
    </submittedName>
</protein>
<accession>W3WXU6</accession>
<organism evidence="2 3">
    <name type="scientific">Pestalotiopsis fici (strain W106-1 / CGMCC3.15140)</name>
    <dbReference type="NCBI Taxonomy" id="1229662"/>
    <lineage>
        <taxon>Eukaryota</taxon>
        <taxon>Fungi</taxon>
        <taxon>Dikarya</taxon>
        <taxon>Ascomycota</taxon>
        <taxon>Pezizomycotina</taxon>
        <taxon>Sordariomycetes</taxon>
        <taxon>Xylariomycetidae</taxon>
        <taxon>Amphisphaeriales</taxon>
        <taxon>Sporocadaceae</taxon>
        <taxon>Pestalotiopsis</taxon>
    </lineage>
</organism>
<name>W3WXU6_PESFW</name>
<feature type="region of interest" description="Disordered" evidence="1">
    <location>
        <begin position="149"/>
        <end position="169"/>
    </location>
</feature>
<proteinExistence type="predicted"/>
<dbReference type="HOGENOM" id="CLU_963474_0_0_1"/>
<feature type="compositionally biased region" description="Polar residues" evidence="1">
    <location>
        <begin position="81"/>
        <end position="93"/>
    </location>
</feature>
<dbReference type="Proteomes" id="UP000030651">
    <property type="component" value="Unassembled WGS sequence"/>
</dbReference>
<dbReference type="AlphaFoldDB" id="W3WXU6"/>